<protein>
    <submittedName>
        <fullName evidence="1">Uncharacterized protein</fullName>
    </submittedName>
</protein>
<proteinExistence type="predicted"/>
<reference evidence="1 2" key="1">
    <citation type="submission" date="2021-07" db="EMBL/GenBank/DDBJ databases">
        <title>Novel Helicobacter sp. Isolated from a dog.</title>
        <authorList>
            <person name="Rimbara E."/>
            <person name="Suzuki M."/>
        </authorList>
    </citation>
    <scope>NUCLEOTIDE SEQUENCE [LARGE SCALE GENOMIC DNA]</scope>
    <source>
        <strain evidence="2">NHP19-003</strain>
    </source>
</reference>
<dbReference type="EMBL" id="AP024814">
    <property type="protein sequence ID" value="BCZ18061.1"/>
    <property type="molecule type" value="Genomic_DNA"/>
</dbReference>
<sequence length="313" mass="34681">MTKTQVYQKLQDRQGAIGSMMDRVIGLFNFPAFHEYGQQVNLNDQAFSAYMQGLDALSAVALCANALKGVDFAPITEFGGGLERLLSNFIYHKLTGQSDYENAVNYFTTHAQEADQKMNQAGACVNVYFNHSVLGLSYEEWFTCTAPQAMLDTDSKRQVQKRAQDKVAVLFNAFIRHYTPPLEDLAKLWAFAYNKGVSGCDLSALPIRVDMLKNAASAQAMRAQLQAMQKDPSCVFEIKNLPQILSDNAFIKHAFEAAPALAGDYPLPTDYDPLFNDSRYPIQKPPAQEAATAICAFKAWLAATDITQTSLRS</sequence>
<dbReference type="RefSeq" id="WP_221279319.1">
    <property type="nucleotide sequence ID" value="NZ_AP024814.1"/>
</dbReference>
<keyword evidence="2" id="KW-1185">Reference proteome</keyword>
<gene>
    <name evidence="1" type="ORF">NHP190003_13430</name>
</gene>
<name>A0ABM7SDI9_9HELI</name>
<organism evidence="1 2">
    <name type="scientific">Helicobacter gastrocanis</name>
    <dbReference type="NCBI Taxonomy" id="2849641"/>
    <lineage>
        <taxon>Bacteria</taxon>
        <taxon>Pseudomonadati</taxon>
        <taxon>Campylobacterota</taxon>
        <taxon>Epsilonproteobacteria</taxon>
        <taxon>Campylobacterales</taxon>
        <taxon>Helicobacteraceae</taxon>
        <taxon>Helicobacter</taxon>
    </lineage>
</organism>
<dbReference type="Proteomes" id="UP000826775">
    <property type="component" value="Chromosome"/>
</dbReference>
<evidence type="ECO:0000313" key="2">
    <source>
        <dbReference type="Proteomes" id="UP000826775"/>
    </source>
</evidence>
<accession>A0ABM7SDI9</accession>
<evidence type="ECO:0000313" key="1">
    <source>
        <dbReference type="EMBL" id="BCZ18061.1"/>
    </source>
</evidence>